<keyword evidence="3" id="KW-1185">Reference proteome</keyword>
<proteinExistence type="predicted"/>
<protein>
    <submittedName>
        <fullName evidence="2">Alpha beta-hydrolase</fullName>
    </submittedName>
</protein>
<dbReference type="Gene3D" id="3.40.50.1820">
    <property type="entry name" value="alpha/beta hydrolase"/>
    <property type="match status" value="1"/>
</dbReference>
<name>A0A5C3QYW6_9AGAR</name>
<evidence type="ECO:0000313" key="2">
    <source>
        <dbReference type="EMBL" id="TFL07215.1"/>
    </source>
</evidence>
<dbReference type="InterPro" id="IPR000073">
    <property type="entry name" value="AB_hydrolase_1"/>
</dbReference>
<evidence type="ECO:0000259" key="1">
    <source>
        <dbReference type="Pfam" id="PF00561"/>
    </source>
</evidence>
<accession>A0A5C3QYW6</accession>
<dbReference type="STRING" id="1884261.A0A5C3QYW6"/>
<dbReference type="Pfam" id="PF00561">
    <property type="entry name" value="Abhydrolase_1"/>
    <property type="match status" value="1"/>
</dbReference>
<organism evidence="2 3">
    <name type="scientific">Pterulicium gracile</name>
    <dbReference type="NCBI Taxonomy" id="1884261"/>
    <lineage>
        <taxon>Eukaryota</taxon>
        <taxon>Fungi</taxon>
        <taxon>Dikarya</taxon>
        <taxon>Basidiomycota</taxon>
        <taxon>Agaricomycotina</taxon>
        <taxon>Agaricomycetes</taxon>
        <taxon>Agaricomycetidae</taxon>
        <taxon>Agaricales</taxon>
        <taxon>Pleurotineae</taxon>
        <taxon>Pterulaceae</taxon>
        <taxon>Pterulicium</taxon>
    </lineage>
</organism>
<reference evidence="2 3" key="1">
    <citation type="journal article" date="2019" name="Nat. Ecol. Evol.">
        <title>Megaphylogeny resolves global patterns of mushroom evolution.</title>
        <authorList>
            <person name="Varga T."/>
            <person name="Krizsan K."/>
            <person name="Foldi C."/>
            <person name="Dima B."/>
            <person name="Sanchez-Garcia M."/>
            <person name="Sanchez-Ramirez S."/>
            <person name="Szollosi G.J."/>
            <person name="Szarkandi J.G."/>
            <person name="Papp V."/>
            <person name="Albert L."/>
            <person name="Andreopoulos W."/>
            <person name="Angelini C."/>
            <person name="Antonin V."/>
            <person name="Barry K.W."/>
            <person name="Bougher N.L."/>
            <person name="Buchanan P."/>
            <person name="Buyck B."/>
            <person name="Bense V."/>
            <person name="Catcheside P."/>
            <person name="Chovatia M."/>
            <person name="Cooper J."/>
            <person name="Damon W."/>
            <person name="Desjardin D."/>
            <person name="Finy P."/>
            <person name="Geml J."/>
            <person name="Haridas S."/>
            <person name="Hughes K."/>
            <person name="Justo A."/>
            <person name="Karasinski D."/>
            <person name="Kautmanova I."/>
            <person name="Kiss B."/>
            <person name="Kocsube S."/>
            <person name="Kotiranta H."/>
            <person name="LaButti K.M."/>
            <person name="Lechner B.E."/>
            <person name="Liimatainen K."/>
            <person name="Lipzen A."/>
            <person name="Lukacs Z."/>
            <person name="Mihaltcheva S."/>
            <person name="Morgado L.N."/>
            <person name="Niskanen T."/>
            <person name="Noordeloos M.E."/>
            <person name="Ohm R.A."/>
            <person name="Ortiz-Santana B."/>
            <person name="Ovrebo C."/>
            <person name="Racz N."/>
            <person name="Riley R."/>
            <person name="Savchenko A."/>
            <person name="Shiryaev A."/>
            <person name="Soop K."/>
            <person name="Spirin V."/>
            <person name="Szebenyi C."/>
            <person name="Tomsovsky M."/>
            <person name="Tulloss R.E."/>
            <person name="Uehling J."/>
            <person name="Grigoriev I.V."/>
            <person name="Vagvolgyi C."/>
            <person name="Papp T."/>
            <person name="Martin F.M."/>
            <person name="Miettinen O."/>
            <person name="Hibbett D.S."/>
            <person name="Nagy L.G."/>
        </authorList>
    </citation>
    <scope>NUCLEOTIDE SEQUENCE [LARGE SCALE GENOMIC DNA]</scope>
    <source>
        <strain evidence="2 3">CBS 309.79</strain>
    </source>
</reference>
<dbReference type="PRINTS" id="PR00111">
    <property type="entry name" value="ABHYDROLASE"/>
</dbReference>
<dbReference type="AlphaFoldDB" id="A0A5C3QYW6"/>
<dbReference type="PANTHER" id="PTHR43433">
    <property type="entry name" value="HYDROLASE, ALPHA/BETA FOLD FAMILY PROTEIN"/>
    <property type="match status" value="1"/>
</dbReference>
<dbReference type="GO" id="GO:0016787">
    <property type="term" value="F:hydrolase activity"/>
    <property type="evidence" value="ECO:0007669"/>
    <property type="project" value="UniProtKB-KW"/>
</dbReference>
<dbReference type="SUPFAM" id="SSF53474">
    <property type="entry name" value="alpha/beta-Hydrolases"/>
    <property type="match status" value="1"/>
</dbReference>
<dbReference type="PANTHER" id="PTHR43433:SF5">
    <property type="entry name" value="AB HYDROLASE-1 DOMAIN-CONTAINING PROTEIN"/>
    <property type="match status" value="1"/>
</dbReference>
<evidence type="ECO:0000313" key="3">
    <source>
        <dbReference type="Proteomes" id="UP000305067"/>
    </source>
</evidence>
<dbReference type="OrthoDB" id="19657at2759"/>
<dbReference type="Proteomes" id="UP000305067">
    <property type="component" value="Unassembled WGS sequence"/>
</dbReference>
<dbReference type="InterPro" id="IPR029058">
    <property type="entry name" value="AB_hydrolase_fold"/>
</dbReference>
<dbReference type="InterPro" id="IPR050471">
    <property type="entry name" value="AB_hydrolase"/>
</dbReference>
<keyword evidence="2" id="KW-0378">Hydrolase</keyword>
<gene>
    <name evidence="2" type="ORF">BDV98DRAFT_587726</name>
</gene>
<sequence length="328" mass="36816">METDQEFPTMFDTSTCVRKGLCPVMKLRGQDQDPLESHSLYFEQHGNGSKQKVIFIMGLNSSCFAWSKQVLYFSGRDRRLRNDYSVLVFDNRGVGNSGTPRGPYTTDGMASDVVALLDFVGWTGKHEVNIVGISLGGMIAMKLAALVPERINSLTLAVTTPGGHFWQNLPSWKGLTSLARLIVTADYGAKAKIILPMLYPESWLEQLSEEDQKRTNWQVQTEGLLRRMAITRPQGLMGHISQMIAALAHHVTPESLAHISRTIPKVTIVTGDNDHLVDPRGSLLLKEHMPEAEYVRWRETGHALNAQHESRFNALLERTFMEGSERRL</sequence>
<feature type="domain" description="AB hydrolase-1" evidence="1">
    <location>
        <begin position="54"/>
        <end position="306"/>
    </location>
</feature>
<dbReference type="EMBL" id="ML178814">
    <property type="protein sequence ID" value="TFL07215.1"/>
    <property type="molecule type" value="Genomic_DNA"/>
</dbReference>